<accession>A0ABV5Y2K8</accession>
<evidence type="ECO:0008006" key="3">
    <source>
        <dbReference type="Google" id="ProtNLM"/>
    </source>
</evidence>
<organism evidence="1 2">
    <name type="scientific">Arthrobacter ramosus</name>
    <dbReference type="NCBI Taxonomy" id="1672"/>
    <lineage>
        <taxon>Bacteria</taxon>
        <taxon>Bacillati</taxon>
        <taxon>Actinomycetota</taxon>
        <taxon>Actinomycetes</taxon>
        <taxon>Micrococcales</taxon>
        <taxon>Micrococcaceae</taxon>
        <taxon>Arthrobacter</taxon>
    </lineage>
</organism>
<comment type="caution">
    <text evidence="1">The sequence shown here is derived from an EMBL/GenBank/DDBJ whole genome shotgun (WGS) entry which is preliminary data.</text>
</comment>
<proteinExistence type="predicted"/>
<dbReference type="EMBL" id="JBHMBC010000022">
    <property type="protein sequence ID" value="MFB9820675.1"/>
    <property type="molecule type" value="Genomic_DNA"/>
</dbReference>
<evidence type="ECO:0000313" key="1">
    <source>
        <dbReference type="EMBL" id="MFB9820675.1"/>
    </source>
</evidence>
<name>A0ABV5Y2K8_ARTRM</name>
<protein>
    <recommendedName>
        <fullName evidence="3">Multidrug efflux pump subunit AcrA (Membrane-fusion protein)</fullName>
    </recommendedName>
</protein>
<dbReference type="PANTHER" id="PTHR30469">
    <property type="entry name" value="MULTIDRUG RESISTANCE PROTEIN MDTA"/>
    <property type="match status" value="1"/>
</dbReference>
<sequence length="367" mass="36362">MGVFRRVILPVAWLLVFAVIAVALVKIAFVDGLKPQGAEPAPMARVETPVVPAARATVTNTVQIKATVQSDPVVGVRSTAAGTVVHLYVEPGVAVAKGDQLFQVKSERTKPASTGTTPGEKTTSEPVYVYTDVLAPAAGKLNELTALLDQQLSVGEVVGKVDPGTFTVSGAVNAAQQYRLLAKPGSAQISLVGGPAPFACPAVTLKNNANDAGATAGANGTGGVGMAAPAGALALAAVPAPGGETQNGGVSTGTLSCPVAAGAEVFAGLGATMTVSAGEAKDVVTVPLTSVKGSVKEGIVWMASVAAEGKAPEQRTVKLGLNDGSKVEVVSGLAEGERVLEFVPGAPAVPSQQGYGPGGAPYGPAGG</sequence>
<dbReference type="Proteomes" id="UP001589702">
    <property type="component" value="Unassembled WGS sequence"/>
</dbReference>
<dbReference type="Gene3D" id="2.40.50.100">
    <property type="match status" value="1"/>
</dbReference>
<dbReference type="PANTHER" id="PTHR30469:SF15">
    <property type="entry name" value="HLYD FAMILY OF SECRETION PROTEINS"/>
    <property type="match status" value="1"/>
</dbReference>
<dbReference type="RefSeq" id="WP_234751217.1">
    <property type="nucleotide sequence ID" value="NZ_BAAAWN010000001.1"/>
</dbReference>
<keyword evidence="2" id="KW-1185">Reference proteome</keyword>
<dbReference type="Gene3D" id="2.40.420.20">
    <property type="match status" value="1"/>
</dbReference>
<reference evidence="1 2" key="1">
    <citation type="submission" date="2024-09" db="EMBL/GenBank/DDBJ databases">
        <authorList>
            <person name="Sun Q."/>
            <person name="Mori K."/>
        </authorList>
    </citation>
    <scope>NUCLEOTIDE SEQUENCE [LARGE SCALE GENOMIC DNA]</scope>
    <source>
        <strain evidence="1 2">JCM 1334</strain>
    </source>
</reference>
<evidence type="ECO:0000313" key="2">
    <source>
        <dbReference type="Proteomes" id="UP001589702"/>
    </source>
</evidence>
<gene>
    <name evidence="1" type="ORF">ACFFP1_14335</name>
</gene>